<dbReference type="GO" id="GO:0003676">
    <property type="term" value="F:nucleic acid binding"/>
    <property type="evidence" value="ECO:0007669"/>
    <property type="project" value="InterPro"/>
</dbReference>
<feature type="domain" description="Helicase C-terminal" evidence="7">
    <location>
        <begin position="238"/>
        <end position="374"/>
    </location>
</feature>
<keyword evidence="9" id="KW-1185">Reference proteome</keyword>
<dbReference type="PROSITE" id="PS51194">
    <property type="entry name" value="HELICASE_CTER"/>
    <property type="match status" value="1"/>
</dbReference>
<dbReference type="GO" id="GO:0005524">
    <property type="term" value="F:ATP binding"/>
    <property type="evidence" value="ECO:0007669"/>
    <property type="project" value="UniProtKB-KW"/>
</dbReference>
<dbReference type="GO" id="GO:0016787">
    <property type="term" value="F:hydrolase activity"/>
    <property type="evidence" value="ECO:0007669"/>
    <property type="project" value="UniProtKB-KW"/>
</dbReference>
<gene>
    <name evidence="8" type="ORF">SSA02_08720</name>
</gene>
<accession>A0A511BN00</accession>
<dbReference type="Pfam" id="PF00270">
    <property type="entry name" value="DEAD"/>
    <property type="match status" value="1"/>
</dbReference>
<dbReference type="InterPro" id="IPR044742">
    <property type="entry name" value="DEAD/DEAH_RhlB"/>
</dbReference>
<evidence type="ECO:0000256" key="4">
    <source>
        <dbReference type="ARBA" id="ARBA00022840"/>
    </source>
</evidence>
<dbReference type="RefSeq" id="WP_147092733.1">
    <property type="nucleotide sequence ID" value="NZ_BJVC01000002.1"/>
</dbReference>
<keyword evidence="3 8" id="KW-0347">Helicase</keyword>
<comment type="caution">
    <text evidence="8">The sequence shown here is derived from an EMBL/GenBank/DDBJ whole genome shotgun (WGS) entry which is preliminary data.</text>
</comment>
<dbReference type="Pfam" id="PF00271">
    <property type="entry name" value="Helicase_C"/>
    <property type="match status" value="1"/>
</dbReference>
<dbReference type="InterPro" id="IPR001650">
    <property type="entry name" value="Helicase_C-like"/>
</dbReference>
<dbReference type="GO" id="GO:0003724">
    <property type="term" value="F:RNA helicase activity"/>
    <property type="evidence" value="ECO:0007669"/>
    <property type="project" value="TreeGrafter"/>
</dbReference>
<evidence type="ECO:0000256" key="2">
    <source>
        <dbReference type="ARBA" id="ARBA00022801"/>
    </source>
</evidence>
<dbReference type="InterPro" id="IPR050079">
    <property type="entry name" value="DEAD_box_RNA_helicase"/>
</dbReference>
<evidence type="ECO:0000259" key="7">
    <source>
        <dbReference type="PROSITE" id="PS51194"/>
    </source>
</evidence>
<dbReference type="PANTHER" id="PTHR47959">
    <property type="entry name" value="ATP-DEPENDENT RNA HELICASE RHLE-RELATED"/>
    <property type="match status" value="1"/>
</dbReference>
<dbReference type="GO" id="GO:0005829">
    <property type="term" value="C:cytosol"/>
    <property type="evidence" value="ECO:0007669"/>
    <property type="project" value="TreeGrafter"/>
</dbReference>
<dbReference type="InterPro" id="IPR011545">
    <property type="entry name" value="DEAD/DEAH_box_helicase_dom"/>
</dbReference>
<name>A0A511BN00_9PROT</name>
<dbReference type="CDD" id="cd18787">
    <property type="entry name" value="SF2_C_DEAD"/>
    <property type="match status" value="1"/>
</dbReference>
<dbReference type="OrthoDB" id="9805696at2"/>
<proteinExistence type="inferred from homology"/>
<evidence type="ECO:0000256" key="3">
    <source>
        <dbReference type="ARBA" id="ARBA00022806"/>
    </source>
</evidence>
<keyword evidence="2" id="KW-0378">Hydrolase</keyword>
<evidence type="ECO:0000313" key="8">
    <source>
        <dbReference type="EMBL" id="GEL01709.1"/>
    </source>
</evidence>
<keyword evidence="1" id="KW-0547">Nucleotide-binding</keyword>
<dbReference type="AlphaFoldDB" id="A0A511BN00"/>
<protein>
    <submittedName>
        <fullName evidence="8">DEAD/DEAH box helicase</fullName>
    </submittedName>
</protein>
<dbReference type="Gene3D" id="3.40.50.300">
    <property type="entry name" value="P-loop containing nucleotide triphosphate hydrolases"/>
    <property type="match status" value="2"/>
</dbReference>
<dbReference type="InterPro" id="IPR014001">
    <property type="entry name" value="Helicase_ATP-bd"/>
</dbReference>
<reference evidence="8 9" key="1">
    <citation type="submission" date="2019-07" db="EMBL/GenBank/DDBJ databases">
        <title>Whole genome shotgun sequence of Swaminathania salitolerans NBRC 104436.</title>
        <authorList>
            <person name="Hosoyama A."/>
            <person name="Uohara A."/>
            <person name="Ohji S."/>
            <person name="Ichikawa N."/>
        </authorList>
    </citation>
    <scope>NUCLEOTIDE SEQUENCE [LARGE SCALE GENOMIC DNA]</scope>
    <source>
        <strain evidence="8 9">NBRC 104436</strain>
    </source>
</reference>
<evidence type="ECO:0000259" key="6">
    <source>
        <dbReference type="PROSITE" id="PS51192"/>
    </source>
</evidence>
<dbReference type="EMBL" id="BJVC01000002">
    <property type="protein sequence ID" value="GEL01709.1"/>
    <property type="molecule type" value="Genomic_DNA"/>
</dbReference>
<dbReference type="Proteomes" id="UP000321405">
    <property type="component" value="Unassembled WGS sequence"/>
</dbReference>
<evidence type="ECO:0000256" key="5">
    <source>
        <dbReference type="ARBA" id="ARBA00038437"/>
    </source>
</evidence>
<dbReference type="SMART" id="SM00490">
    <property type="entry name" value="HELICc"/>
    <property type="match status" value="1"/>
</dbReference>
<dbReference type="SUPFAM" id="SSF52540">
    <property type="entry name" value="P-loop containing nucleoside triphosphate hydrolases"/>
    <property type="match status" value="1"/>
</dbReference>
<evidence type="ECO:0000256" key="1">
    <source>
        <dbReference type="ARBA" id="ARBA00022741"/>
    </source>
</evidence>
<dbReference type="InterPro" id="IPR027417">
    <property type="entry name" value="P-loop_NTPase"/>
</dbReference>
<comment type="similarity">
    <text evidence="5">Belongs to the DEAD box helicase family.</text>
</comment>
<dbReference type="CDD" id="cd00268">
    <property type="entry name" value="DEADc"/>
    <property type="match status" value="1"/>
</dbReference>
<dbReference type="PANTHER" id="PTHR47959:SF1">
    <property type="entry name" value="ATP-DEPENDENT RNA HELICASE DBPA"/>
    <property type="match status" value="1"/>
</dbReference>
<dbReference type="SMART" id="SM00487">
    <property type="entry name" value="DEXDc"/>
    <property type="match status" value="1"/>
</dbReference>
<evidence type="ECO:0000313" key="9">
    <source>
        <dbReference type="Proteomes" id="UP000321405"/>
    </source>
</evidence>
<dbReference type="PROSITE" id="PS51192">
    <property type="entry name" value="HELICASE_ATP_BIND_1"/>
    <property type="match status" value="1"/>
</dbReference>
<keyword evidence="4" id="KW-0067">ATP-binding</keyword>
<organism evidence="8 9">
    <name type="scientific">Swaminathania salitolerans</name>
    <dbReference type="NCBI Taxonomy" id="182838"/>
    <lineage>
        <taxon>Bacteria</taxon>
        <taxon>Pseudomonadati</taxon>
        <taxon>Pseudomonadota</taxon>
        <taxon>Alphaproteobacteria</taxon>
        <taxon>Acetobacterales</taxon>
        <taxon>Acetobacteraceae</taxon>
        <taxon>Swaminathania</taxon>
    </lineage>
</organism>
<feature type="domain" description="Helicase ATP-binding" evidence="6">
    <location>
        <begin position="36"/>
        <end position="211"/>
    </location>
</feature>
<sequence length="374" mass="40597">MTTHAAPDFPLFDPLIAAGLAQNGIARPNAVQTEVWPSLVAGSDVLLVAQTGSGKTAAYVAPVLQRLVGSQGARASTAPRVLVLAPTRELVSQIAGVFRQVGRRLAFRTRLLCGGLPRDAQIAALDEGVDIAVATPGRLLDLLAAGSCRLDMIEVLVVDEVDQMLNDEFRTAIAEILLQIPRERQSILCSATLPEEARALAKRLLHKPVLHEFALQTVTPRRIKQRALFVEAEDKAQTLTETCGKTEGRQIVFLRTKAAVEQTGKLLRKAGFAVATLHGDLNQTARQKAVEALRSGKAQILLTTDVAARGLDIDDIDLVVNYDLPEKAETYVHRIGRTARAGKRGEALSFCTRDDRLLLRAIEKEIGYRISIVS</sequence>